<keyword evidence="2" id="KW-1185">Reference proteome</keyword>
<dbReference type="Proteomes" id="UP000887226">
    <property type="component" value="Unassembled WGS sequence"/>
</dbReference>
<proteinExistence type="predicted"/>
<accession>A0A9P7Z4G8</accession>
<sequence length="109" mass="12165">MVFLRQQSTQTLAPKKILVIVFMGNSDISDSLKQRFPGNEMSNFQRFYGWLVDAEFKALEKPDDVGSKKPLPNATMVAAYNQVLASTSTKFQNTHLGTKDVVSDTYSAL</sequence>
<dbReference type="OrthoDB" id="1600564at2759"/>
<reference evidence="1" key="1">
    <citation type="journal article" date="2021" name="IMA Fungus">
        <title>Genomic characterization of three marine fungi, including Emericellopsis atlantica sp. nov. with signatures of a generalist lifestyle and marine biomass degradation.</title>
        <authorList>
            <person name="Hagestad O.C."/>
            <person name="Hou L."/>
            <person name="Andersen J.H."/>
            <person name="Hansen E.H."/>
            <person name="Altermark B."/>
            <person name="Li C."/>
            <person name="Kuhnert E."/>
            <person name="Cox R.J."/>
            <person name="Crous P.W."/>
            <person name="Spatafora J.W."/>
            <person name="Lail K."/>
            <person name="Amirebrahimi M."/>
            <person name="Lipzen A."/>
            <person name="Pangilinan J."/>
            <person name="Andreopoulos W."/>
            <person name="Hayes R.D."/>
            <person name="Ng V."/>
            <person name="Grigoriev I.V."/>
            <person name="Jackson S.A."/>
            <person name="Sutton T.D.S."/>
            <person name="Dobson A.D.W."/>
            <person name="Rama T."/>
        </authorList>
    </citation>
    <scope>NUCLEOTIDE SEQUENCE</scope>
    <source>
        <strain evidence="1">TRa3180A</strain>
    </source>
</reference>
<gene>
    <name evidence="1" type="ORF">BJ878DRAFT_541535</name>
</gene>
<evidence type="ECO:0000313" key="1">
    <source>
        <dbReference type="EMBL" id="KAG9245170.1"/>
    </source>
</evidence>
<comment type="caution">
    <text evidence="1">The sequence shown here is derived from an EMBL/GenBank/DDBJ whole genome shotgun (WGS) entry which is preliminary data.</text>
</comment>
<organism evidence="1 2">
    <name type="scientific">Calycina marina</name>
    <dbReference type="NCBI Taxonomy" id="1763456"/>
    <lineage>
        <taxon>Eukaryota</taxon>
        <taxon>Fungi</taxon>
        <taxon>Dikarya</taxon>
        <taxon>Ascomycota</taxon>
        <taxon>Pezizomycotina</taxon>
        <taxon>Leotiomycetes</taxon>
        <taxon>Helotiales</taxon>
        <taxon>Pezizellaceae</taxon>
        <taxon>Calycina</taxon>
    </lineage>
</organism>
<dbReference type="EMBL" id="MU253861">
    <property type="protein sequence ID" value="KAG9245170.1"/>
    <property type="molecule type" value="Genomic_DNA"/>
</dbReference>
<evidence type="ECO:0000313" key="2">
    <source>
        <dbReference type="Proteomes" id="UP000887226"/>
    </source>
</evidence>
<name>A0A9P7Z4G8_9HELO</name>
<dbReference type="AlphaFoldDB" id="A0A9P7Z4G8"/>
<protein>
    <submittedName>
        <fullName evidence="1">Uncharacterized protein</fullName>
    </submittedName>
</protein>